<keyword evidence="4" id="KW-1185">Reference proteome</keyword>
<dbReference type="SUPFAM" id="SSF53706">
    <property type="entry name" value="Formate dehydrogenase/DMSO reductase, domains 1-3"/>
    <property type="match status" value="1"/>
</dbReference>
<dbReference type="RefSeq" id="WP_330929083.1">
    <property type="nucleotide sequence ID" value="NZ_CP119075.1"/>
</dbReference>
<name>A0AAF0CR64_9BACT</name>
<organism evidence="3 4">
    <name type="scientific">Synoicihabitans lomoniglobus</name>
    <dbReference type="NCBI Taxonomy" id="2909285"/>
    <lineage>
        <taxon>Bacteria</taxon>
        <taxon>Pseudomonadati</taxon>
        <taxon>Verrucomicrobiota</taxon>
        <taxon>Opitutia</taxon>
        <taxon>Opitutales</taxon>
        <taxon>Opitutaceae</taxon>
        <taxon>Synoicihabitans</taxon>
    </lineage>
</organism>
<evidence type="ECO:0000256" key="1">
    <source>
        <dbReference type="SAM" id="MobiDB-lite"/>
    </source>
</evidence>
<dbReference type="Gene3D" id="3.30.70.20">
    <property type="match status" value="2"/>
</dbReference>
<feature type="domain" description="4Fe-4S ferredoxin-type" evidence="2">
    <location>
        <begin position="892"/>
        <end position="923"/>
    </location>
</feature>
<dbReference type="PANTHER" id="PTHR42783:SF3">
    <property type="entry name" value="GLUTAMATE SYNTHASE [NADPH] SMALL CHAIN-RELATED"/>
    <property type="match status" value="1"/>
</dbReference>
<feature type="domain" description="4Fe-4S ferredoxin-type" evidence="2">
    <location>
        <begin position="822"/>
        <end position="852"/>
    </location>
</feature>
<dbReference type="Pfam" id="PF12838">
    <property type="entry name" value="Fer4_7"/>
    <property type="match status" value="1"/>
</dbReference>
<dbReference type="Gene3D" id="3.30.2070.10">
    <property type="entry name" value="Formate dehydrogenase/DMSO reductase"/>
    <property type="match status" value="1"/>
</dbReference>
<feature type="compositionally biased region" description="Polar residues" evidence="1">
    <location>
        <begin position="1140"/>
        <end position="1151"/>
    </location>
</feature>
<feature type="domain" description="4Fe-4S ferredoxin-type" evidence="2">
    <location>
        <begin position="924"/>
        <end position="953"/>
    </location>
</feature>
<dbReference type="AlphaFoldDB" id="A0AAF0CR64"/>
<dbReference type="PANTHER" id="PTHR42783">
    <property type="entry name" value="GLUTAMATE SYNTHASE [NADPH] SMALL CHAIN"/>
    <property type="match status" value="1"/>
</dbReference>
<evidence type="ECO:0000313" key="3">
    <source>
        <dbReference type="EMBL" id="WED66471.1"/>
    </source>
</evidence>
<dbReference type="Proteomes" id="UP001218638">
    <property type="component" value="Chromosome"/>
</dbReference>
<dbReference type="EMBL" id="CP119075">
    <property type="protein sequence ID" value="WED66471.1"/>
    <property type="molecule type" value="Genomic_DNA"/>
</dbReference>
<dbReference type="KEGG" id="slom:PXH66_06370"/>
<dbReference type="Gene3D" id="3.40.50.740">
    <property type="match status" value="1"/>
</dbReference>
<sequence length="1151" mass="124408">MKRKVEHPEPSARELSGPRYWRSLDELVETPGFQNKLAKEFPEGASNLNGVDRRHFFKLMAASFALGGMGLATGCRRPEANILPYGKSVEGIIPGVPQYYATSFPLRGAALPLLAETHQGRPTKLEGNPSYTPYGGASSLLAQASVLDLYDPDRATTHTTGGAASTVVAMRDKLSAVHAAAAANGGAGLAVLAESSSSPSRARLVEALKGKLPNAMWAEYDAVSDLPPAAAARAAFGQNVKPLYRFAKAKRIVSIDADFFHAESGALGYSRDFAKGRKVLKANDPMNRLYAVESTFSLTGSMADHRLRLASSHMLAFTAALLAKLSGQDSVARLAQGLNFKDQDKWIEACATDLAHHKGECLVVAGAHQPAQVHALAYAINAFLGNIGKTIDFVEVPQNDAASLADLAAAAKAGKVSTLVVLGGNPAYNAPADLDFTALADAVDDVIRYGYYVDETSALADTHIGATHYLESWGDARTADGTIVPVQPMIMPLFDGLTELEVVARLAGADTTDPYSIVFDTVVQYVEGRLLFHGRPANPNIKRSETLGSAQDVFRKFLHDGIIADSAYATATVRYDQAGAGVLFADAPSYPALSKDNLEVRFTFDHKMDDGRYANNGWLQECPDPITKISWDNAILVSPRLGAELGIEPGGAALQVARKELAEYPQGKENAFVGEVTVNGTTVRGPMHIQPGLSNWTIVLPLGYGRQVSGRVGQGAGHDFYPARTSAHPDFVTGATIKVLDERYKMANQQEHWSMEGRDLVREANKEEFDTDPNFVDSFGIESHAPANLGKDKNMPLAAVSVETPRGNSLYETPNFEGTHQWGMSIDLNTCIGCNACVIACQAENNIPIVGKEQVMRGREMHWIRLDRYYSDGNISAGAFGGPKNKVIPEDPQASLMPVACMQCELAPCETVCPVNATVHDDEGLNVMAYNRCIGTRYCANNCPYKVRRFNFFDWNDRSLDQLYMGPAGDKGMPELVQMAKNPDVTVRMRGVMEKCTYCVQRIQQAKIAQKVKARDTDNVVVPDGTIKTACQQVCAVDAIEFGNIKDPESAVSQAKAREQDYALLGYLNIRPRTTYLGKLRNPNPDMPDYASLPLSRIEYNTKNHPAHGDDHGGGSHGEAHPAADDHGHAHDEPDGHTSIMKNALSTGGLS</sequence>
<dbReference type="CDD" id="cd02784">
    <property type="entry name" value="MopB_CT_PHLH"/>
    <property type="match status" value="1"/>
</dbReference>
<feature type="region of interest" description="Disordered" evidence="1">
    <location>
        <begin position="1101"/>
        <end position="1151"/>
    </location>
</feature>
<evidence type="ECO:0000259" key="2">
    <source>
        <dbReference type="PROSITE" id="PS51379"/>
    </source>
</evidence>
<feature type="compositionally biased region" description="Basic and acidic residues" evidence="1">
    <location>
        <begin position="1107"/>
        <end position="1136"/>
    </location>
</feature>
<reference evidence="3" key="1">
    <citation type="submission" date="2023-03" db="EMBL/GenBank/DDBJ databases">
        <title>Lomoglobus Profundus gen. nov., sp. nov., a novel member of the phylum Verrucomicrobia, isolated from deep-marine sediment of South China Sea.</title>
        <authorList>
            <person name="Ahmad T."/>
            <person name="Ishaq S.E."/>
            <person name="Wang F."/>
        </authorList>
    </citation>
    <scope>NUCLEOTIDE SEQUENCE</scope>
    <source>
        <strain evidence="3">LMO-M01</strain>
    </source>
</reference>
<dbReference type="InterPro" id="IPR030948">
    <property type="entry name" value="TAT_var_transloc_signal_dom"/>
</dbReference>
<evidence type="ECO:0000313" key="4">
    <source>
        <dbReference type="Proteomes" id="UP001218638"/>
    </source>
</evidence>
<protein>
    <submittedName>
        <fullName evidence="3">TAT-variant-translocated molybdopterin oxidoreductase</fullName>
    </submittedName>
</protein>
<dbReference type="NCBIfam" id="TIGR04519">
    <property type="entry name" value="MoCo_extend_TAT"/>
    <property type="match status" value="1"/>
</dbReference>
<dbReference type="Gene3D" id="3.40.228.10">
    <property type="entry name" value="Dimethylsulfoxide Reductase, domain 2"/>
    <property type="match status" value="1"/>
</dbReference>
<dbReference type="InterPro" id="IPR017896">
    <property type="entry name" value="4Fe4S_Fe-S-bd"/>
</dbReference>
<dbReference type="SUPFAM" id="SSF54862">
    <property type="entry name" value="4Fe-4S ferredoxins"/>
    <property type="match status" value="1"/>
</dbReference>
<dbReference type="PROSITE" id="PS51379">
    <property type="entry name" value="4FE4S_FER_2"/>
    <property type="match status" value="3"/>
</dbReference>
<accession>A0AAF0CR64</accession>
<dbReference type="CDD" id="cd10551">
    <property type="entry name" value="PsrB"/>
    <property type="match status" value="1"/>
</dbReference>
<gene>
    <name evidence="3" type="ORF">PXH66_06370</name>
</gene>
<proteinExistence type="predicted"/>